<name>A0ACC0DI04_9PEZI</name>
<dbReference type="Proteomes" id="UP001497680">
    <property type="component" value="Unassembled WGS sequence"/>
</dbReference>
<dbReference type="EMBL" id="MU394283">
    <property type="protein sequence ID" value="KAI6092400.1"/>
    <property type="molecule type" value="Genomic_DNA"/>
</dbReference>
<sequence>MQPGTMNFSRWIRIIGTITHSSKPSLSPSSFSSRFISSRASSRQVPAEWLRRILQDRADPPRLYAWTPANLLDYANADPSDAEKSPAPSEIRLRKRDDDERRRIYILGLGNLGRLYATFLAKNPNRPPITLVVHRRELLEHWMARPGVELVRAGVPETNADFDVEWWTETKPTDGPIREPAAGGAIPNLVVATKAADALPQVDRLRRYLDGASTVAFTQNGMCKLWPPLGDAYVQARFPEQEQDGEDGKGGVPDWLVCVTTHGVTSLGPFRSVHASPAGVLVGNVVARGMGKSEGNRPSDYLAAQIIGAPGLDARRVDTRELWVAQLEKLVVNSTINPLTAVLRCKNGELFAERGDEDRVPAVIDVLLEEASRTLRALVAHPSSDSILQDQRSDDEGDTQEAKARESEALERVRDELSERFSFARLRQMLYGVAAKVAENTSSMLQDVRAGKPTEIADFNGWLVETARYVGDEDCRVPAHEKLVKLVEDGKVLTREELSREFLGSKKG</sequence>
<gene>
    <name evidence="1" type="ORF">F4821DRAFT_223932</name>
</gene>
<reference evidence="1 2" key="1">
    <citation type="journal article" date="2022" name="New Phytol.">
        <title>Ecological generalism drives hyperdiversity of secondary metabolite gene clusters in xylarialean endophytes.</title>
        <authorList>
            <person name="Franco M.E.E."/>
            <person name="Wisecaver J.H."/>
            <person name="Arnold A.E."/>
            <person name="Ju Y.M."/>
            <person name="Slot J.C."/>
            <person name="Ahrendt S."/>
            <person name="Moore L.P."/>
            <person name="Eastman K.E."/>
            <person name="Scott K."/>
            <person name="Konkel Z."/>
            <person name="Mondo S.J."/>
            <person name="Kuo A."/>
            <person name="Hayes R.D."/>
            <person name="Haridas S."/>
            <person name="Andreopoulos B."/>
            <person name="Riley R."/>
            <person name="LaButti K."/>
            <person name="Pangilinan J."/>
            <person name="Lipzen A."/>
            <person name="Amirebrahimi M."/>
            <person name="Yan J."/>
            <person name="Adam C."/>
            <person name="Keymanesh K."/>
            <person name="Ng V."/>
            <person name="Louie K."/>
            <person name="Northen T."/>
            <person name="Drula E."/>
            <person name="Henrissat B."/>
            <person name="Hsieh H.M."/>
            <person name="Youens-Clark K."/>
            <person name="Lutzoni F."/>
            <person name="Miadlikowska J."/>
            <person name="Eastwood D.C."/>
            <person name="Hamelin R.C."/>
            <person name="Grigoriev I.V."/>
            <person name="U'Ren J.M."/>
        </authorList>
    </citation>
    <scope>NUCLEOTIDE SEQUENCE [LARGE SCALE GENOMIC DNA]</scope>
    <source>
        <strain evidence="1 2">ER1909</strain>
    </source>
</reference>
<evidence type="ECO:0000313" key="2">
    <source>
        <dbReference type="Proteomes" id="UP001497680"/>
    </source>
</evidence>
<protein>
    <submittedName>
        <fullName evidence="1">6-phosphogluconate dehydrogenase C-terminal domain-like protein</fullName>
    </submittedName>
</protein>
<keyword evidence="2" id="KW-1185">Reference proteome</keyword>
<evidence type="ECO:0000313" key="1">
    <source>
        <dbReference type="EMBL" id="KAI6092400.1"/>
    </source>
</evidence>
<comment type="caution">
    <text evidence="1">The sequence shown here is derived from an EMBL/GenBank/DDBJ whole genome shotgun (WGS) entry which is preliminary data.</text>
</comment>
<proteinExistence type="predicted"/>
<organism evidence="1 2">
    <name type="scientific">Hypoxylon rubiginosum</name>
    <dbReference type="NCBI Taxonomy" id="110542"/>
    <lineage>
        <taxon>Eukaryota</taxon>
        <taxon>Fungi</taxon>
        <taxon>Dikarya</taxon>
        <taxon>Ascomycota</taxon>
        <taxon>Pezizomycotina</taxon>
        <taxon>Sordariomycetes</taxon>
        <taxon>Xylariomycetidae</taxon>
        <taxon>Xylariales</taxon>
        <taxon>Hypoxylaceae</taxon>
        <taxon>Hypoxylon</taxon>
    </lineage>
</organism>
<accession>A0ACC0DI04</accession>